<dbReference type="Gene3D" id="3.40.50.300">
    <property type="entry name" value="P-loop containing nucleotide triphosphate hydrolases"/>
    <property type="match status" value="1"/>
</dbReference>
<evidence type="ECO:0000259" key="12">
    <source>
        <dbReference type="PROSITE" id="PS50052"/>
    </source>
</evidence>
<dbReference type="PROSITE" id="PS50052">
    <property type="entry name" value="GUANYLATE_KINASE_2"/>
    <property type="match status" value="1"/>
</dbReference>
<protein>
    <recommendedName>
        <fullName evidence="4 11">Guanylate kinase</fullName>
        <ecNumber evidence="3 11">2.7.4.8</ecNumber>
    </recommendedName>
    <alternativeName>
        <fullName evidence="9 11">GMP kinase</fullName>
    </alternativeName>
</protein>
<dbReference type="GO" id="GO:0005524">
    <property type="term" value="F:ATP binding"/>
    <property type="evidence" value="ECO:0007669"/>
    <property type="project" value="UniProtKB-UniRule"/>
</dbReference>
<evidence type="ECO:0000256" key="8">
    <source>
        <dbReference type="ARBA" id="ARBA00022840"/>
    </source>
</evidence>
<keyword evidence="6 11" id="KW-0547">Nucleotide-binding</keyword>
<evidence type="ECO:0000256" key="10">
    <source>
        <dbReference type="ARBA" id="ARBA00048594"/>
    </source>
</evidence>
<evidence type="ECO:0000256" key="9">
    <source>
        <dbReference type="ARBA" id="ARBA00030128"/>
    </source>
</evidence>
<evidence type="ECO:0000256" key="2">
    <source>
        <dbReference type="ARBA" id="ARBA00005790"/>
    </source>
</evidence>
<sequence>MSDSKSKKGILFVISGPSGTGKGTVCEELLKTEELFLSVSATTREKRKGETDGVTYNYLYREEFEALIDAGEMLEYAVYNGNYYGTPKRNVEKMLDAGKNVLLEIEPQGALNIKGQFPEAVLIFILPPSMAELRERLRGRGRENEEQIEERLRAAHWEIEQAPKYSYLVINDALDECVSEVAGIIRGVTEKRGLIHKLLTEQN</sequence>
<reference evidence="13" key="1">
    <citation type="submission" date="2020-10" db="EMBL/GenBank/DDBJ databases">
        <authorList>
            <person name="Gilroy R."/>
        </authorList>
    </citation>
    <scope>NUCLEOTIDE SEQUENCE</scope>
    <source>
        <strain evidence="13">CHK181-108</strain>
    </source>
</reference>
<evidence type="ECO:0000256" key="3">
    <source>
        <dbReference type="ARBA" id="ARBA00012961"/>
    </source>
</evidence>
<evidence type="ECO:0000313" key="14">
    <source>
        <dbReference type="Proteomes" id="UP000824165"/>
    </source>
</evidence>
<dbReference type="PANTHER" id="PTHR23117:SF13">
    <property type="entry name" value="GUANYLATE KINASE"/>
    <property type="match status" value="1"/>
</dbReference>
<evidence type="ECO:0000313" key="13">
    <source>
        <dbReference type="EMBL" id="HIT85233.1"/>
    </source>
</evidence>
<comment type="catalytic activity">
    <reaction evidence="10 11">
        <text>GMP + ATP = GDP + ADP</text>
        <dbReference type="Rhea" id="RHEA:20780"/>
        <dbReference type="ChEBI" id="CHEBI:30616"/>
        <dbReference type="ChEBI" id="CHEBI:58115"/>
        <dbReference type="ChEBI" id="CHEBI:58189"/>
        <dbReference type="ChEBI" id="CHEBI:456216"/>
        <dbReference type="EC" id="2.7.4.8"/>
    </reaction>
</comment>
<comment type="similarity">
    <text evidence="2 11">Belongs to the guanylate kinase family.</text>
</comment>
<dbReference type="InterPro" id="IPR017665">
    <property type="entry name" value="Guanylate_kinase"/>
</dbReference>
<proteinExistence type="inferred from homology"/>
<dbReference type="InterPro" id="IPR008144">
    <property type="entry name" value="Guanylate_kin-like_dom"/>
</dbReference>
<dbReference type="NCBIfam" id="TIGR03263">
    <property type="entry name" value="guanyl_kin"/>
    <property type="match status" value="1"/>
</dbReference>
<comment type="caution">
    <text evidence="13">The sequence shown here is derived from an EMBL/GenBank/DDBJ whole genome shotgun (WGS) entry which is preliminary data.</text>
</comment>
<dbReference type="InterPro" id="IPR008145">
    <property type="entry name" value="GK/Ca_channel_bsu"/>
</dbReference>
<feature type="domain" description="Guanylate kinase-like" evidence="12">
    <location>
        <begin position="9"/>
        <end position="186"/>
    </location>
</feature>
<comment type="function">
    <text evidence="1 11">Essential for recycling GMP and indirectly, cGMP.</text>
</comment>
<keyword evidence="11" id="KW-0963">Cytoplasm</keyword>
<dbReference type="Proteomes" id="UP000824165">
    <property type="component" value="Unassembled WGS sequence"/>
</dbReference>
<dbReference type="EMBL" id="DVLU01000047">
    <property type="protein sequence ID" value="HIT85233.1"/>
    <property type="molecule type" value="Genomic_DNA"/>
</dbReference>
<evidence type="ECO:0000256" key="4">
    <source>
        <dbReference type="ARBA" id="ARBA00016296"/>
    </source>
</evidence>
<evidence type="ECO:0000256" key="6">
    <source>
        <dbReference type="ARBA" id="ARBA00022741"/>
    </source>
</evidence>
<dbReference type="SMART" id="SM00072">
    <property type="entry name" value="GuKc"/>
    <property type="match status" value="1"/>
</dbReference>
<comment type="subcellular location">
    <subcellularLocation>
        <location evidence="11">Cytoplasm</location>
    </subcellularLocation>
</comment>
<dbReference type="SUPFAM" id="SSF52540">
    <property type="entry name" value="P-loop containing nucleoside triphosphate hydrolases"/>
    <property type="match status" value="1"/>
</dbReference>
<evidence type="ECO:0000256" key="7">
    <source>
        <dbReference type="ARBA" id="ARBA00022777"/>
    </source>
</evidence>
<keyword evidence="7 11" id="KW-0418">Kinase</keyword>
<dbReference type="CDD" id="cd00071">
    <property type="entry name" value="GMPK"/>
    <property type="match status" value="1"/>
</dbReference>
<name>A0A9D1KP51_9FIRM</name>
<dbReference type="FunFam" id="3.30.63.10:FF:000002">
    <property type="entry name" value="Guanylate kinase 1"/>
    <property type="match status" value="1"/>
</dbReference>
<accession>A0A9D1KP51</accession>
<dbReference type="EC" id="2.7.4.8" evidence="3 11"/>
<keyword evidence="8 11" id="KW-0067">ATP-binding</keyword>
<dbReference type="AlphaFoldDB" id="A0A9D1KP51"/>
<keyword evidence="5 11" id="KW-0808">Transferase</keyword>
<dbReference type="InterPro" id="IPR027417">
    <property type="entry name" value="P-loop_NTPase"/>
</dbReference>
<dbReference type="GO" id="GO:0004385">
    <property type="term" value="F:GMP kinase activity"/>
    <property type="evidence" value="ECO:0007669"/>
    <property type="project" value="UniProtKB-UniRule"/>
</dbReference>
<dbReference type="GO" id="GO:0005829">
    <property type="term" value="C:cytosol"/>
    <property type="evidence" value="ECO:0007669"/>
    <property type="project" value="TreeGrafter"/>
</dbReference>
<dbReference type="Pfam" id="PF00625">
    <property type="entry name" value="Guanylate_kin"/>
    <property type="match status" value="1"/>
</dbReference>
<dbReference type="PANTHER" id="PTHR23117">
    <property type="entry name" value="GUANYLATE KINASE-RELATED"/>
    <property type="match status" value="1"/>
</dbReference>
<dbReference type="PROSITE" id="PS00856">
    <property type="entry name" value="GUANYLATE_KINASE_1"/>
    <property type="match status" value="1"/>
</dbReference>
<dbReference type="Gene3D" id="3.30.63.10">
    <property type="entry name" value="Guanylate Kinase phosphate binding domain"/>
    <property type="match status" value="1"/>
</dbReference>
<feature type="binding site" evidence="11">
    <location>
        <begin position="16"/>
        <end position="23"/>
    </location>
    <ligand>
        <name>ATP</name>
        <dbReference type="ChEBI" id="CHEBI:30616"/>
    </ligand>
</feature>
<organism evidence="13 14">
    <name type="scientific">Candidatus Ornithomonoglobus intestinigallinarum</name>
    <dbReference type="NCBI Taxonomy" id="2840894"/>
    <lineage>
        <taxon>Bacteria</taxon>
        <taxon>Bacillati</taxon>
        <taxon>Bacillota</taxon>
        <taxon>Clostridia</taxon>
        <taxon>Candidatus Ornithomonoglobus</taxon>
    </lineage>
</organism>
<reference evidence="13" key="2">
    <citation type="journal article" date="2021" name="PeerJ">
        <title>Extensive microbial diversity within the chicken gut microbiome revealed by metagenomics and culture.</title>
        <authorList>
            <person name="Gilroy R."/>
            <person name="Ravi A."/>
            <person name="Getino M."/>
            <person name="Pursley I."/>
            <person name="Horton D.L."/>
            <person name="Alikhan N.F."/>
            <person name="Baker D."/>
            <person name="Gharbi K."/>
            <person name="Hall N."/>
            <person name="Watson M."/>
            <person name="Adriaenssens E.M."/>
            <person name="Foster-Nyarko E."/>
            <person name="Jarju S."/>
            <person name="Secka A."/>
            <person name="Antonio M."/>
            <person name="Oren A."/>
            <person name="Chaudhuri R.R."/>
            <person name="La Ragione R."/>
            <person name="Hildebrand F."/>
            <person name="Pallen M.J."/>
        </authorList>
    </citation>
    <scope>NUCLEOTIDE SEQUENCE</scope>
    <source>
        <strain evidence="13">CHK181-108</strain>
    </source>
</reference>
<evidence type="ECO:0000256" key="11">
    <source>
        <dbReference type="HAMAP-Rule" id="MF_00328"/>
    </source>
</evidence>
<gene>
    <name evidence="11 13" type="primary">gmk</name>
    <name evidence="13" type="ORF">IAA60_04915</name>
</gene>
<dbReference type="HAMAP" id="MF_00328">
    <property type="entry name" value="Guanylate_kinase"/>
    <property type="match status" value="1"/>
</dbReference>
<evidence type="ECO:0000256" key="5">
    <source>
        <dbReference type="ARBA" id="ARBA00022679"/>
    </source>
</evidence>
<dbReference type="InterPro" id="IPR020590">
    <property type="entry name" value="Guanylate_kinase_CS"/>
</dbReference>
<evidence type="ECO:0000256" key="1">
    <source>
        <dbReference type="ARBA" id="ARBA00003531"/>
    </source>
</evidence>